<dbReference type="PANTHER" id="PTHR47691">
    <property type="entry name" value="REGULATOR-RELATED"/>
    <property type="match status" value="1"/>
</dbReference>
<proteinExistence type="predicted"/>
<dbReference type="Gene3D" id="3.40.50.300">
    <property type="entry name" value="P-loop containing nucleotide triphosphate hydrolases"/>
    <property type="match status" value="1"/>
</dbReference>
<gene>
    <name evidence="2" type="ORF">Ssi02_08340</name>
</gene>
<dbReference type="Pfam" id="PF00931">
    <property type="entry name" value="NB-ARC"/>
    <property type="match status" value="1"/>
</dbReference>
<dbReference type="AlphaFoldDB" id="A0A919V4K6"/>
<organism evidence="2 3">
    <name type="scientific">Sinosporangium siamense</name>
    <dbReference type="NCBI Taxonomy" id="1367973"/>
    <lineage>
        <taxon>Bacteria</taxon>
        <taxon>Bacillati</taxon>
        <taxon>Actinomycetota</taxon>
        <taxon>Actinomycetes</taxon>
        <taxon>Streptosporangiales</taxon>
        <taxon>Streptosporangiaceae</taxon>
        <taxon>Sinosporangium</taxon>
    </lineage>
</organism>
<dbReference type="PRINTS" id="PR00364">
    <property type="entry name" value="DISEASERSIST"/>
</dbReference>
<dbReference type="CDD" id="cd00093">
    <property type="entry name" value="HTH_XRE"/>
    <property type="match status" value="1"/>
</dbReference>
<accession>A0A919V4K6</accession>
<dbReference type="Gene3D" id="1.25.40.10">
    <property type="entry name" value="Tetratricopeptide repeat domain"/>
    <property type="match status" value="1"/>
</dbReference>
<dbReference type="InterPro" id="IPR027417">
    <property type="entry name" value="P-loop_NTPase"/>
</dbReference>
<feature type="domain" description="HTH cro/C1-type" evidence="1">
    <location>
        <begin position="15"/>
        <end position="70"/>
    </location>
</feature>
<dbReference type="PANTHER" id="PTHR47691:SF3">
    <property type="entry name" value="HTH-TYPE TRANSCRIPTIONAL REGULATOR RV0890C-RELATED"/>
    <property type="match status" value="1"/>
</dbReference>
<dbReference type="EMBL" id="BOOW01000006">
    <property type="protein sequence ID" value="GII90603.1"/>
    <property type="molecule type" value="Genomic_DNA"/>
</dbReference>
<dbReference type="InterPro" id="IPR011990">
    <property type="entry name" value="TPR-like_helical_dom_sf"/>
</dbReference>
<dbReference type="InterPro" id="IPR010982">
    <property type="entry name" value="Lambda_DNA-bd_dom_sf"/>
</dbReference>
<dbReference type="Pfam" id="PF13560">
    <property type="entry name" value="HTH_31"/>
    <property type="match status" value="1"/>
</dbReference>
<dbReference type="SUPFAM" id="SSF52540">
    <property type="entry name" value="P-loop containing nucleoside triphosphate hydrolases"/>
    <property type="match status" value="1"/>
</dbReference>
<dbReference type="InterPro" id="IPR002182">
    <property type="entry name" value="NB-ARC"/>
</dbReference>
<dbReference type="GO" id="GO:0003677">
    <property type="term" value="F:DNA binding"/>
    <property type="evidence" value="ECO:0007669"/>
    <property type="project" value="InterPro"/>
</dbReference>
<protein>
    <recommendedName>
        <fullName evidence="1">HTH cro/C1-type domain-containing protein</fullName>
    </recommendedName>
</protein>
<dbReference type="Pfam" id="PF13374">
    <property type="entry name" value="TPR_10"/>
    <property type="match status" value="1"/>
</dbReference>
<dbReference type="Proteomes" id="UP000606172">
    <property type="component" value="Unassembled WGS sequence"/>
</dbReference>
<evidence type="ECO:0000313" key="3">
    <source>
        <dbReference type="Proteomes" id="UP000606172"/>
    </source>
</evidence>
<dbReference type="SUPFAM" id="SSF47413">
    <property type="entry name" value="lambda repressor-like DNA-binding domains"/>
    <property type="match status" value="1"/>
</dbReference>
<reference evidence="2" key="1">
    <citation type="submission" date="2021-01" db="EMBL/GenBank/DDBJ databases">
        <title>Whole genome shotgun sequence of Sinosporangium siamense NBRC 109515.</title>
        <authorList>
            <person name="Komaki H."/>
            <person name="Tamura T."/>
        </authorList>
    </citation>
    <scope>NUCLEOTIDE SEQUENCE</scope>
    <source>
        <strain evidence="2">NBRC 109515</strain>
    </source>
</reference>
<dbReference type="InterPro" id="IPR019734">
    <property type="entry name" value="TPR_rpt"/>
</dbReference>
<evidence type="ECO:0000259" key="1">
    <source>
        <dbReference type="SMART" id="SM00530"/>
    </source>
</evidence>
<dbReference type="GO" id="GO:0043531">
    <property type="term" value="F:ADP binding"/>
    <property type="evidence" value="ECO:0007669"/>
    <property type="project" value="InterPro"/>
</dbReference>
<evidence type="ECO:0000313" key="2">
    <source>
        <dbReference type="EMBL" id="GII90603.1"/>
    </source>
</evidence>
<dbReference type="InterPro" id="IPR001387">
    <property type="entry name" value="Cro/C1-type_HTH"/>
</dbReference>
<dbReference type="SMART" id="SM00530">
    <property type="entry name" value="HTH_XRE"/>
    <property type="match status" value="1"/>
</dbReference>
<dbReference type="SMART" id="SM00028">
    <property type="entry name" value="TPR"/>
    <property type="match status" value="4"/>
</dbReference>
<name>A0A919V4K6_9ACTN</name>
<comment type="caution">
    <text evidence="2">The sequence shown here is derived from an EMBL/GenBank/DDBJ whole genome shotgun (WGS) entry which is preliminary data.</text>
</comment>
<keyword evidence="3" id="KW-1185">Reference proteome</keyword>
<dbReference type="SUPFAM" id="SSF48452">
    <property type="entry name" value="TPR-like"/>
    <property type="match status" value="1"/>
</dbReference>
<sequence>MPTTPDRAPPLFVEELQRILTRRRMSWRKLAEMVGYDPSWLSKVKNGWAAPSPDLVRRCDEALEAGGALLALGAAGQTRRPAQLPAPPGGFIGRGHELLRIHDALVQPIAEPESIIVAIDGPPGVGKTSLALRCAHDALRMDPQRYPDGQLYVNLRGYTSDEHPFAPGRVLEEFLLALGVPAQDIPPEEDHRARLYRSVLASRQMLIVLDNAATSRQVEPLLPGTTTCGVVITSRRRLTALSMRVTVERIELGPMSDSESVQVLNWVIGKSRVDTAEHDLATLARWCGGLPLALRIVAERVSAHRHHSLGDLIEELASERQRLDALATEESIAIRTAFAWSYRDLNPRQALLFHQLSLHRGPHISAEATSALAGLPVVRARRLLGELTAVHLLESAPHGRYHFHDLIRVYAAERLEADSTPADRNEVVRRLTDWYLHTAYAGSLALAPFRLSPLTPAPPCPGVTPLRFDSEQAALAWYDLEAPNFVPIIRLAIDYQLYQTAWQTAIALFDYLRLLRTSGGLWLATSTLAEKAAIALGDRRAHGWVTTSLAEAYRWLHQYERAHRVLEQSLALQQEIGDRHGQAWASAVMGFVAVDCGRLHDAHTYAGQALALFEEAGDRHGQASALFTLADAYHGWERPADTMKVLTRSLNLFQAIGNHDGQGLALAKIADTHAARGDHERALECLDLSLQARRLAGSRWGEADALARRGRTLEALGREEEARVAWREALALYEDVDDPRAREIRDYLDGSVPTPGGRVLTRPAW</sequence>